<accession>A0A5N5G3K2</accession>
<comment type="function">
    <text evidence="1">Ubiquitin-like modifier involved in autophagosomes formation. May mediate the delivery of the autophagosomes to the vacuole via the microtubule cytoskeleton.</text>
</comment>
<evidence type="ECO:0000256" key="11">
    <source>
        <dbReference type="SAM" id="MobiDB-lite"/>
    </source>
</evidence>
<dbReference type="OrthoDB" id="6738456at2759"/>
<keyword evidence="8" id="KW-0472">Membrane</keyword>
<dbReference type="InterPro" id="IPR029071">
    <property type="entry name" value="Ubiquitin-like_domsf"/>
</dbReference>
<dbReference type="GO" id="GO:0015031">
    <property type="term" value="P:protein transport"/>
    <property type="evidence" value="ECO:0007669"/>
    <property type="project" value="UniProtKB-KW"/>
</dbReference>
<keyword evidence="9" id="KW-0963">Cytoplasm</keyword>
<dbReference type="Proteomes" id="UP000327157">
    <property type="component" value="Chromosome 14"/>
</dbReference>
<dbReference type="Pfam" id="PF04827">
    <property type="entry name" value="Plant_tran"/>
    <property type="match status" value="1"/>
</dbReference>
<keyword evidence="7" id="KW-0653">Protein transport</keyword>
<gene>
    <name evidence="12" type="ORF">D8674_011170</name>
</gene>
<comment type="caution">
    <text evidence="12">The sequence shown here is derived from an EMBL/GenBank/DDBJ whole genome shotgun (WGS) entry which is preliminary data.</text>
</comment>
<dbReference type="InterPro" id="IPR004241">
    <property type="entry name" value="Atg8-like"/>
</dbReference>
<keyword evidence="6" id="KW-0833">Ubl conjugation pathway</keyword>
<evidence type="ECO:0000256" key="10">
    <source>
        <dbReference type="ARBA" id="ARBA00023288"/>
    </source>
</evidence>
<dbReference type="PANTHER" id="PTHR47150">
    <property type="entry name" value="OS12G0169200 PROTEIN"/>
    <property type="match status" value="1"/>
</dbReference>
<dbReference type="AlphaFoldDB" id="A0A5N5G3K2"/>
<evidence type="ECO:0000313" key="12">
    <source>
        <dbReference type="EMBL" id="KAB2608002.1"/>
    </source>
</evidence>
<evidence type="ECO:0000256" key="9">
    <source>
        <dbReference type="ARBA" id="ARBA00023212"/>
    </source>
</evidence>
<keyword evidence="13" id="KW-1185">Reference proteome</keyword>
<evidence type="ECO:0000313" key="13">
    <source>
        <dbReference type="Proteomes" id="UP000327157"/>
    </source>
</evidence>
<proteinExistence type="inferred from homology"/>
<protein>
    <submittedName>
        <fullName evidence="12">Autophagy-related protein 8B-like</fullName>
    </submittedName>
</protein>
<evidence type="ECO:0000256" key="4">
    <source>
        <dbReference type="ARBA" id="ARBA00007293"/>
    </source>
</evidence>
<dbReference type="SUPFAM" id="SSF54236">
    <property type="entry name" value="Ubiquitin-like"/>
    <property type="match status" value="1"/>
</dbReference>
<evidence type="ECO:0000256" key="6">
    <source>
        <dbReference type="ARBA" id="ARBA00022786"/>
    </source>
</evidence>
<evidence type="ECO:0000256" key="3">
    <source>
        <dbReference type="ARBA" id="ARBA00004370"/>
    </source>
</evidence>
<evidence type="ECO:0000256" key="2">
    <source>
        <dbReference type="ARBA" id="ARBA00004245"/>
    </source>
</evidence>
<reference evidence="12 13" key="1">
    <citation type="submission" date="2019-09" db="EMBL/GenBank/DDBJ databases">
        <authorList>
            <person name="Ou C."/>
        </authorList>
    </citation>
    <scope>NUCLEOTIDE SEQUENCE [LARGE SCALE GENOMIC DNA]</scope>
    <source>
        <strain evidence="12">S2</strain>
        <tissue evidence="12">Leaf</tissue>
    </source>
</reference>
<evidence type="ECO:0000256" key="5">
    <source>
        <dbReference type="ARBA" id="ARBA00022701"/>
    </source>
</evidence>
<keyword evidence="9" id="KW-0206">Cytoskeleton</keyword>
<dbReference type="GO" id="GO:0005874">
    <property type="term" value="C:microtubule"/>
    <property type="evidence" value="ECO:0007669"/>
    <property type="project" value="UniProtKB-KW"/>
</dbReference>
<sequence>MRRQDDEFDEEDEAWHNTSYMAAMAGMTHDNLMNNYCNPNSVYIEEDFRLHFRMRRHLFERLLHDVQHINLYFRQKLDKTGCSEEYLREPNQEDLDRFLHKAKDRDFPGMIGSLDFVLGVSPWPTAPPVTNFPRVAVQKDARSDIREIDMKKYHVPGKMILRKFILFIRVSIRISKKRPIFVSFKNTKPPVGALFYEIDEQNKGEDGFRHVTYSGEENVCGSNEEQEHGDKISFENENSQVSPF</sequence>
<feature type="region of interest" description="Disordered" evidence="11">
    <location>
        <begin position="221"/>
        <end position="244"/>
    </location>
</feature>
<comment type="subcellular location">
    <subcellularLocation>
        <location evidence="2">Cytoplasm</location>
        <location evidence="2">Cytoskeleton</location>
    </subcellularLocation>
    <subcellularLocation>
        <location evidence="3">Membrane</location>
    </subcellularLocation>
</comment>
<keyword evidence="7" id="KW-0813">Transport</keyword>
<dbReference type="PANTHER" id="PTHR47150:SF6">
    <property type="entry name" value="OS01G0872900 PROTEIN"/>
    <property type="match status" value="1"/>
</dbReference>
<reference evidence="13" key="2">
    <citation type="submission" date="2019-10" db="EMBL/GenBank/DDBJ databases">
        <title>A de novo genome assembly of a pear dwarfing rootstock.</title>
        <authorList>
            <person name="Wang F."/>
            <person name="Wang J."/>
            <person name="Li S."/>
            <person name="Zhang Y."/>
            <person name="Fang M."/>
            <person name="Ma L."/>
            <person name="Zhao Y."/>
            <person name="Jiang S."/>
        </authorList>
    </citation>
    <scope>NUCLEOTIDE SEQUENCE [LARGE SCALE GENOMIC DNA]</scope>
</reference>
<feature type="compositionally biased region" description="Basic and acidic residues" evidence="11">
    <location>
        <begin position="225"/>
        <end position="234"/>
    </location>
</feature>
<comment type="similarity">
    <text evidence="4">Belongs to the ATG8 family.</text>
</comment>
<keyword evidence="10" id="KW-0449">Lipoprotein</keyword>
<dbReference type="InterPro" id="IPR006912">
    <property type="entry name" value="Harbinger_derived_prot"/>
</dbReference>
<dbReference type="Pfam" id="PF02991">
    <property type="entry name" value="ATG8"/>
    <property type="match status" value="1"/>
</dbReference>
<dbReference type="GO" id="GO:0016020">
    <property type="term" value="C:membrane"/>
    <property type="evidence" value="ECO:0007669"/>
    <property type="project" value="UniProtKB-SubCell"/>
</dbReference>
<keyword evidence="5" id="KW-0493">Microtubule</keyword>
<evidence type="ECO:0000256" key="8">
    <source>
        <dbReference type="ARBA" id="ARBA00023136"/>
    </source>
</evidence>
<reference evidence="12 13" key="3">
    <citation type="submission" date="2019-11" db="EMBL/GenBank/DDBJ databases">
        <title>A de novo genome assembly of a pear dwarfing rootstock.</title>
        <authorList>
            <person name="Wang F."/>
            <person name="Wang J."/>
            <person name="Li S."/>
            <person name="Zhang Y."/>
            <person name="Fang M."/>
            <person name="Ma L."/>
            <person name="Zhao Y."/>
            <person name="Jiang S."/>
        </authorList>
    </citation>
    <scope>NUCLEOTIDE SEQUENCE [LARGE SCALE GENOMIC DNA]</scope>
    <source>
        <strain evidence="12">S2</strain>
        <tissue evidence="12">Leaf</tissue>
    </source>
</reference>
<evidence type="ECO:0000256" key="1">
    <source>
        <dbReference type="ARBA" id="ARBA00003307"/>
    </source>
</evidence>
<feature type="compositionally biased region" description="Polar residues" evidence="11">
    <location>
        <begin position="235"/>
        <end position="244"/>
    </location>
</feature>
<dbReference type="Gene3D" id="3.10.20.90">
    <property type="entry name" value="Phosphatidylinositol 3-kinase Catalytic Subunit, Chain A, domain 1"/>
    <property type="match status" value="1"/>
</dbReference>
<name>A0A5N5G3K2_9ROSA</name>
<dbReference type="EMBL" id="SMOL01000553">
    <property type="protein sequence ID" value="KAB2608002.1"/>
    <property type="molecule type" value="Genomic_DNA"/>
</dbReference>
<dbReference type="GO" id="GO:0005776">
    <property type="term" value="C:autophagosome"/>
    <property type="evidence" value="ECO:0007669"/>
    <property type="project" value="UniProtKB-ARBA"/>
</dbReference>
<evidence type="ECO:0000256" key="7">
    <source>
        <dbReference type="ARBA" id="ARBA00022927"/>
    </source>
</evidence>
<organism evidence="12 13">
    <name type="scientific">Pyrus ussuriensis x Pyrus communis</name>
    <dbReference type="NCBI Taxonomy" id="2448454"/>
    <lineage>
        <taxon>Eukaryota</taxon>
        <taxon>Viridiplantae</taxon>
        <taxon>Streptophyta</taxon>
        <taxon>Embryophyta</taxon>
        <taxon>Tracheophyta</taxon>
        <taxon>Spermatophyta</taxon>
        <taxon>Magnoliopsida</taxon>
        <taxon>eudicotyledons</taxon>
        <taxon>Gunneridae</taxon>
        <taxon>Pentapetalae</taxon>
        <taxon>rosids</taxon>
        <taxon>fabids</taxon>
        <taxon>Rosales</taxon>
        <taxon>Rosaceae</taxon>
        <taxon>Amygdaloideae</taxon>
        <taxon>Maleae</taxon>
        <taxon>Pyrus</taxon>
    </lineage>
</organism>